<dbReference type="SUPFAM" id="SSF74653">
    <property type="entry name" value="TolA/TonB C-terminal domain"/>
    <property type="match status" value="1"/>
</dbReference>
<accession>A0ABY4X6X2</accession>
<protein>
    <submittedName>
        <fullName evidence="2">Energy transducer TonB</fullName>
    </submittedName>
</protein>
<evidence type="ECO:0000259" key="1">
    <source>
        <dbReference type="Pfam" id="PF03544"/>
    </source>
</evidence>
<dbReference type="RefSeq" id="WP_252166461.1">
    <property type="nucleotide sequence ID" value="NZ_CP084930.1"/>
</dbReference>
<dbReference type="InterPro" id="IPR037682">
    <property type="entry name" value="TonB_C"/>
</dbReference>
<name>A0ABY4X6X2_9SPHN</name>
<organism evidence="2 3">
    <name type="scientific">Sphingomonas morindae</name>
    <dbReference type="NCBI Taxonomy" id="1541170"/>
    <lineage>
        <taxon>Bacteria</taxon>
        <taxon>Pseudomonadati</taxon>
        <taxon>Pseudomonadota</taxon>
        <taxon>Alphaproteobacteria</taxon>
        <taxon>Sphingomonadales</taxon>
        <taxon>Sphingomonadaceae</taxon>
        <taxon>Sphingomonas</taxon>
    </lineage>
</organism>
<reference evidence="2" key="1">
    <citation type="journal article" date="2022" name="Toxins">
        <title>Genomic Analysis of Sphingopyxis sp. USTB-05 for Biodegrading Cyanobacterial Hepatotoxins.</title>
        <authorList>
            <person name="Liu C."/>
            <person name="Xu Q."/>
            <person name="Zhao Z."/>
            <person name="Zhang H."/>
            <person name="Liu X."/>
            <person name="Yin C."/>
            <person name="Liu Y."/>
            <person name="Yan H."/>
        </authorList>
    </citation>
    <scope>NUCLEOTIDE SEQUENCE</scope>
    <source>
        <strain evidence="2">NBD5</strain>
    </source>
</reference>
<proteinExistence type="predicted"/>
<sequence length="182" mass="19166">MRSARQVSLVSFASAFLRSRAGFAAALLGGALLFAPLGWPEDDLRPGARRPDTPSLQPLPPLLSAVGVPRAAPCDPAAGATRPRPATSPQSWVLTEDYPLISLFRNETGRTGFALRIAPDGAVMRCDRLSGSGSPWLDGAACAALMRRARFTPAMDGRGCPIGGTYRNAVIWQIPQATAGPN</sequence>
<dbReference type="Pfam" id="PF03544">
    <property type="entry name" value="TonB_C"/>
    <property type="match status" value="1"/>
</dbReference>
<dbReference type="Proteomes" id="UP001056937">
    <property type="component" value="Chromosome 1"/>
</dbReference>
<dbReference type="Gene3D" id="3.30.1150.10">
    <property type="match status" value="1"/>
</dbReference>
<gene>
    <name evidence="2" type="ORF">LHA26_15455</name>
</gene>
<evidence type="ECO:0000313" key="3">
    <source>
        <dbReference type="Proteomes" id="UP001056937"/>
    </source>
</evidence>
<feature type="domain" description="TonB C-terminal" evidence="1">
    <location>
        <begin position="97"/>
        <end position="172"/>
    </location>
</feature>
<keyword evidence="3" id="KW-1185">Reference proteome</keyword>
<dbReference type="EMBL" id="CP084930">
    <property type="protein sequence ID" value="USI72655.1"/>
    <property type="molecule type" value="Genomic_DNA"/>
</dbReference>
<evidence type="ECO:0000313" key="2">
    <source>
        <dbReference type="EMBL" id="USI72655.1"/>
    </source>
</evidence>